<organism evidence="1 2">
    <name type="scientific">Romanomermis culicivorax</name>
    <name type="common">Nematode worm</name>
    <dbReference type="NCBI Taxonomy" id="13658"/>
    <lineage>
        <taxon>Eukaryota</taxon>
        <taxon>Metazoa</taxon>
        <taxon>Ecdysozoa</taxon>
        <taxon>Nematoda</taxon>
        <taxon>Enoplea</taxon>
        <taxon>Dorylaimia</taxon>
        <taxon>Mermithida</taxon>
        <taxon>Mermithoidea</taxon>
        <taxon>Mermithidae</taxon>
        <taxon>Romanomermis</taxon>
    </lineage>
</organism>
<proteinExistence type="predicted"/>
<protein>
    <submittedName>
        <fullName evidence="2">Uncharacterized protein</fullName>
    </submittedName>
</protein>
<dbReference type="AlphaFoldDB" id="A0A915IWM3"/>
<name>A0A915IWM3_ROMCU</name>
<evidence type="ECO:0000313" key="1">
    <source>
        <dbReference type="Proteomes" id="UP000887565"/>
    </source>
</evidence>
<dbReference type="Proteomes" id="UP000887565">
    <property type="component" value="Unplaced"/>
</dbReference>
<evidence type="ECO:0000313" key="2">
    <source>
        <dbReference type="WBParaSite" id="nRc.2.0.1.t18479-RA"/>
    </source>
</evidence>
<keyword evidence="1" id="KW-1185">Reference proteome</keyword>
<sequence>MAIDVNGQGECRAFVGQNCSKVEQQQTSMHSPTGVNEQEGISAWTLPLAAMTLLIGAKTLLTAATSLLTSVEVTVLSHEDMMTIDAMFGAGG</sequence>
<reference evidence="2" key="1">
    <citation type="submission" date="2022-11" db="UniProtKB">
        <authorList>
            <consortium name="WormBaseParasite"/>
        </authorList>
    </citation>
    <scope>IDENTIFICATION</scope>
</reference>
<accession>A0A915IWM3</accession>
<dbReference type="WBParaSite" id="nRc.2.0.1.t18479-RA">
    <property type="protein sequence ID" value="nRc.2.0.1.t18479-RA"/>
    <property type="gene ID" value="nRc.2.0.1.g18479"/>
</dbReference>